<dbReference type="PANTHER" id="PTHR48111">
    <property type="entry name" value="REGULATOR OF RPOS"/>
    <property type="match status" value="1"/>
</dbReference>
<dbReference type="Pfam" id="PF00486">
    <property type="entry name" value="Trans_reg_C"/>
    <property type="match status" value="1"/>
</dbReference>
<dbReference type="Gene3D" id="6.10.250.690">
    <property type="match status" value="1"/>
</dbReference>
<proteinExistence type="predicted"/>
<keyword evidence="11" id="KW-1185">Reference proteome</keyword>
<dbReference type="InterPro" id="IPR001789">
    <property type="entry name" value="Sig_transdc_resp-reg_receiver"/>
</dbReference>
<dbReference type="AlphaFoldDB" id="A0A7W4J8Y2"/>
<name>A0A7W4J8Y2_9PROT</name>
<dbReference type="PROSITE" id="PS51755">
    <property type="entry name" value="OMPR_PHOB"/>
    <property type="match status" value="1"/>
</dbReference>
<dbReference type="InterPro" id="IPR011006">
    <property type="entry name" value="CheY-like_superfamily"/>
</dbReference>
<dbReference type="SUPFAM" id="SSF46894">
    <property type="entry name" value="C-terminal effector domain of the bipartite response regulators"/>
    <property type="match status" value="1"/>
</dbReference>
<keyword evidence="5" id="KW-0804">Transcription</keyword>
<sequence>MENPDRVGHEIVTGIGATTRLLLVEDDPDTAAYVRNGLAHEGIAVTIADNGIDGLSTALGREWDAIVLDRMLPGMDGLSILTRLREAGSHIPVIFLTTMDGVSSRVGGLRGGADDYLVKPFAVRELAARIAVLLRRVGPTRHVTALRVAGIVLDLLTREVTRHGRKILLQPQEVKILEYFMRNPETILSRQMLLHYAWNVDFPVRTNIVETHISRLRDKLGHDGRQLIQTIRGVGYVMRDSDLGSIPPG</sequence>
<accession>A0A7W4J8Y2</accession>
<keyword evidence="4 7" id="KW-0238">DNA-binding</keyword>
<evidence type="ECO:0000256" key="7">
    <source>
        <dbReference type="PROSITE-ProRule" id="PRU01091"/>
    </source>
</evidence>
<dbReference type="RefSeq" id="WP_182944217.1">
    <property type="nucleotide sequence ID" value="NZ_JABEQH010000018.1"/>
</dbReference>
<feature type="domain" description="OmpR/PhoB-type" evidence="9">
    <location>
        <begin position="143"/>
        <end position="240"/>
    </location>
</feature>
<keyword evidence="2" id="KW-0902">Two-component regulatory system</keyword>
<evidence type="ECO:0000256" key="4">
    <source>
        <dbReference type="ARBA" id="ARBA00023125"/>
    </source>
</evidence>
<feature type="DNA-binding region" description="OmpR/PhoB-type" evidence="7">
    <location>
        <begin position="143"/>
        <end position="240"/>
    </location>
</feature>
<dbReference type="EMBL" id="JABEQH010000018">
    <property type="protein sequence ID" value="MBB2176868.1"/>
    <property type="molecule type" value="Genomic_DNA"/>
</dbReference>
<keyword evidence="3" id="KW-0805">Transcription regulation</keyword>
<gene>
    <name evidence="10" type="ORF">HLH21_13200</name>
</gene>
<evidence type="ECO:0000256" key="3">
    <source>
        <dbReference type="ARBA" id="ARBA00023015"/>
    </source>
</evidence>
<keyword evidence="1 6" id="KW-0597">Phosphoprotein</keyword>
<dbReference type="PROSITE" id="PS50110">
    <property type="entry name" value="RESPONSE_REGULATORY"/>
    <property type="match status" value="1"/>
</dbReference>
<dbReference type="FunFam" id="1.10.10.10:FF:000005">
    <property type="entry name" value="Two-component system response regulator"/>
    <property type="match status" value="1"/>
</dbReference>
<dbReference type="PANTHER" id="PTHR48111:SF76">
    <property type="entry name" value="TWO-COMPONENT RESPONSE REGULATOR"/>
    <property type="match status" value="1"/>
</dbReference>
<evidence type="ECO:0000313" key="10">
    <source>
        <dbReference type="EMBL" id="MBB2176868.1"/>
    </source>
</evidence>
<comment type="caution">
    <text evidence="10">The sequence shown here is derived from an EMBL/GenBank/DDBJ whole genome shotgun (WGS) entry which is preliminary data.</text>
</comment>
<evidence type="ECO:0000256" key="2">
    <source>
        <dbReference type="ARBA" id="ARBA00023012"/>
    </source>
</evidence>
<dbReference type="GO" id="GO:0005829">
    <property type="term" value="C:cytosol"/>
    <property type="evidence" value="ECO:0007669"/>
    <property type="project" value="TreeGrafter"/>
</dbReference>
<dbReference type="InterPro" id="IPR036388">
    <property type="entry name" value="WH-like_DNA-bd_sf"/>
</dbReference>
<dbReference type="GO" id="GO:0000156">
    <property type="term" value="F:phosphorelay response regulator activity"/>
    <property type="evidence" value="ECO:0007669"/>
    <property type="project" value="TreeGrafter"/>
</dbReference>
<protein>
    <submittedName>
        <fullName evidence="10">Response regulator transcription factor</fullName>
    </submittedName>
</protein>
<dbReference type="SMART" id="SM00448">
    <property type="entry name" value="REC"/>
    <property type="match status" value="1"/>
</dbReference>
<evidence type="ECO:0000259" key="9">
    <source>
        <dbReference type="PROSITE" id="PS51755"/>
    </source>
</evidence>
<feature type="modified residue" description="4-aspartylphosphate" evidence="6">
    <location>
        <position position="69"/>
    </location>
</feature>
<dbReference type="Gene3D" id="3.40.50.2300">
    <property type="match status" value="1"/>
</dbReference>
<feature type="domain" description="Response regulatory" evidence="8">
    <location>
        <begin position="20"/>
        <end position="134"/>
    </location>
</feature>
<dbReference type="Gene3D" id="1.10.10.10">
    <property type="entry name" value="Winged helix-like DNA-binding domain superfamily/Winged helix DNA-binding domain"/>
    <property type="match status" value="1"/>
</dbReference>
<reference evidence="10 11" key="1">
    <citation type="submission" date="2020-04" db="EMBL/GenBank/DDBJ databases">
        <title>Description of novel Gluconacetobacter.</title>
        <authorList>
            <person name="Sombolestani A."/>
        </authorList>
    </citation>
    <scope>NUCLEOTIDE SEQUENCE [LARGE SCALE GENOMIC DNA]</scope>
    <source>
        <strain evidence="10 11">LMG 21312</strain>
    </source>
</reference>
<dbReference type="GO" id="GO:0006355">
    <property type="term" value="P:regulation of DNA-templated transcription"/>
    <property type="evidence" value="ECO:0007669"/>
    <property type="project" value="InterPro"/>
</dbReference>
<dbReference type="SUPFAM" id="SSF52172">
    <property type="entry name" value="CheY-like"/>
    <property type="match status" value="1"/>
</dbReference>
<dbReference type="InterPro" id="IPR001867">
    <property type="entry name" value="OmpR/PhoB-type_DNA-bd"/>
</dbReference>
<dbReference type="CDD" id="cd00383">
    <property type="entry name" value="trans_reg_C"/>
    <property type="match status" value="1"/>
</dbReference>
<dbReference type="GO" id="GO:0032993">
    <property type="term" value="C:protein-DNA complex"/>
    <property type="evidence" value="ECO:0007669"/>
    <property type="project" value="TreeGrafter"/>
</dbReference>
<evidence type="ECO:0000256" key="6">
    <source>
        <dbReference type="PROSITE-ProRule" id="PRU00169"/>
    </source>
</evidence>
<dbReference type="CDD" id="cd19935">
    <property type="entry name" value="REC_OmpR_CusR-like"/>
    <property type="match status" value="1"/>
</dbReference>
<dbReference type="GO" id="GO:0000976">
    <property type="term" value="F:transcription cis-regulatory region binding"/>
    <property type="evidence" value="ECO:0007669"/>
    <property type="project" value="TreeGrafter"/>
</dbReference>
<dbReference type="Proteomes" id="UP000561066">
    <property type="component" value="Unassembled WGS sequence"/>
</dbReference>
<dbReference type="InterPro" id="IPR039420">
    <property type="entry name" value="WalR-like"/>
</dbReference>
<evidence type="ECO:0000256" key="1">
    <source>
        <dbReference type="ARBA" id="ARBA00022553"/>
    </source>
</evidence>
<dbReference type="SMART" id="SM00862">
    <property type="entry name" value="Trans_reg_C"/>
    <property type="match status" value="1"/>
</dbReference>
<organism evidence="10 11">
    <name type="scientific">Gluconacetobacter johannae</name>
    <dbReference type="NCBI Taxonomy" id="112140"/>
    <lineage>
        <taxon>Bacteria</taxon>
        <taxon>Pseudomonadati</taxon>
        <taxon>Pseudomonadota</taxon>
        <taxon>Alphaproteobacteria</taxon>
        <taxon>Acetobacterales</taxon>
        <taxon>Acetobacteraceae</taxon>
        <taxon>Gluconacetobacter</taxon>
    </lineage>
</organism>
<evidence type="ECO:0000259" key="8">
    <source>
        <dbReference type="PROSITE" id="PS50110"/>
    </source>
</evidence>
<dbReference type="InterPro" id="IPR016032">
    <property type="entry name" value="Sig_transdc_resp-reg_C-effctor"/>
</dbReference>
<evidence type="ECO:0000256" key="5">
    <source>
        <dbReference type="ARBA" id="ARBA00023163"/>
    </source>
</evidence>
<evidence type="ECO:0000313" key="11">
    <source>
        <dbReference type="Proteomes" id="UP000561066"/>
    </source>
</evidence>
<dbReference type="Pfam" id="PF00072">
    <property type="entry name" value="Response_reg"/>
    <property type="match status" value="1"/>
</dbReference>